<reference evidence="1" key="1">
    <citation type="submission" date="2022-10" db="EMBL/GenBank/DDBJ databases">
        <title>Culturing micro-colonial fungi from biological soil crusts in the Mojave desert and describing Neophaeococcomyces mojavensis, and introducing the new genera and species Taxawa tesnikishii.</title>
        <authorList>
            <person name="Kurbessoian T."/>
            <person name="Stajich J.E."/>
        </authorList>
    </citation>
    <scope>NUCLEOTIDE SEQUENCE</scope>
    <source>
        <strain evidence="1">TK_41</strain>
    </source>
</reference>
<keyword evidence="2" id="KW-1185">Reference proteome</keyword>
<name>A0AA38WWP1_9EURO</name>
<dbReference type="CDD" id="cd02440">
    <property type="entry name" value="AdoMet_MTases"/>
    <property type="match status" value="1"/>
</dbReference>
<evidence type="ECO:0008006" key="3">
    <source>
        <dbReference type="Google" id="ProtNLM"/>
    </source>
</evidence>
<dbReference type="PANTHER" id="PTHR43591:SF24">
    <property type="entry name" value="2-METHOXY-6-POLYPRENYL-1,4-BENZOQUINOL METHYLASE, MITOCHONDRIAL"/>
    <property type="match status" value="1"/>
</dbReference>
<evidence type="ECO:0000313" key="2">
    <source>
        <dbReference type="Proteomes" id="UP001172673"/>
    </source>
</evidence>
<protein>
    <recommendedName>
        <fullName evidence="3">Methyltransferase</fullName>
    </recommendedName>
</protein>
<organism evidence="1 2">
    <name type="scientific">Cladophialophora chaetospira</name>
    <dbReference type="NCBI Taxonomy" id="386627"/>
    <lineage>
        <taxon>Eukaryota</taxon>
        <taxon>Fungi</taxon>
        <taxon>Dikarya</taxon>
        <taxon>Ascomycota</taxon>
        <taxon>Pezizomycotina</taxon>
        <taxon>Eurotiomycetes</taxon>
        <taxon>Chaetothyriomycetidae</taxon>
        <taxon>Chaetothyriales</taxon>
        <taxon>Herpotrichiellaceae</taxon>
        <taxon>Cladophialophora</taxon>
    </lineage>
</organism>
<dbReference type="AlphaFoldDB" id="A0AA38WWP1"/>
<dbReference type="Proteomes" id="UP001172673">
    <property type="component" value="Unassembled WGS sequence"/>
</dbReference>
<sequence length="265" mass="30463">MENITDRMTMQEELDRLDLMSQMFDLINYGELHRAPIGNTAQRILDIGFGTGSWAIPMGDKNPQAEIVGIDISASAPTWVPPNVRFEIADVEDELIFSAPFDYIHCRYMAGAIKDWPQLIRRSFENLRPGGWAEFADLDVDYYSQDGTLTEDHALIRWIKIALQGMEDMGRTLRPGKKLEGWMRDAGFVNLKVVRDQVPVGRWPKDKRLKQIGLINFVQLHEGLTGLNVRLFCDFLGWSREDLDILLMEVRADFRNPAIHSMYDM</sequence>
<dbReference type="Pfam" id="PF13489">
    <property type="entry name" value="Methyltransf_23"/>
    <property type="match status" value="1"/>
</dbReference>
<dbReference type="Gene3D" id="3.40.50.150">
    <property type="entry name" value="Vaccinia Virus protein VP39"/>
    <property type="match status" value="1"/>
</dbReference>
<dbReference type="GO" id="GO:0008168">
    <property type="term" value="F:methyltransferase activity"/>
    <property type="evidence" value="ECO:0007669"/>
    <property type="project" value="TreeGrafter"/>
</dbReference>
<gene>
    <name evidence="1" type="ORF">H2200_013048</name>
</gene>
<proteinExistence type="predicted"/>
<dbReference type="SUPFAM" id="SSF53335">
    <property type="entry name" value="S-adenosyl-L-methionine-dependent methyltransferases"/>
    <property type="match status" value="1"/>
</dbReference>
<evidence type="ECO:0000313" key="1">
    <source>
        <dbReference type="EMBL" id="KAJ9602505.1"/>
    </source>
</evidence>
<dbReference type="InterPro" id="IPR029063">
    <property type="entry name" value="SAM-dependent_MTases_sf"/>
</dbReference>
<dbReference type="EMBL" id="JAPDRK010000026">
    <property type="protein sequence ID" value="KAJ9602505.1"/>
    <property type="molecule type" value="Genomic_DNA"/>
</dbReference>
<comment type="caution">
    <text evidence="1">The sequence shown here is derived from an EMBL/GenBank/DDBJ whole genome shotgun (WGS) entry which is preliminary data.</text>
</comment>
<dbReference type="PANTHER" id="PTHR43591">
    <property type="entry name" value="METHYLTRANSFERASE"/>
    <property type="match status" value="1"/>
</dbReference>
<accession>A0AA38WWP1</accession>